<dbReference type="Proteomes" id="UP000306426">
    <property type="component" value="Unassembled WGS sequence"/>
</dbReference>
<dbReference type="EMBL" id="SSXK01000023">
    <property type="protein sequence ID" value="TII02441.1"/>
    <property type="molecule type" value="Genomic_DNA"/>
</dbReference>
<evidence type="ECO:0000313" key="3">
    <source>
        <dbReference type="Proteomes" id="UP000306426"/>
    </source>
</evidence>
<sequence length="398" mass="46009">MAKKFSVSKLYTWALVLLPLVSIYGISEINFDFGTLVLLLLLPFVIHEQGKIVLEKQIVFPWLLYAIYIVISLYFPTIFGKEIYLTNGSVYVRAFKNILYIFILVLSTSRGIIDKDYFVQIYLKVTKICTCYIFIQVALYYTIRFNLPGYINMMLVAEGYGERLDITSFSLFRPTSLFYEPAHFFEYVIIGVIIYLFRYKDTPKNDIFNAIFLALGIVLSTSGMGILTIAGILVFWLLQQLSRTKFIRVRKEMFFLIVIGLIAVAFFLQSGFGQSVLSRLFSTGTNYSALDGRTEIYERIFSFDIGRVLLGSGYGNVLEHYFYPAWAFNLWCLGIVGSSIIVILYLRAYFHSRVTIAKIIVLVNFMLCFVSTLFMGKNLLFYFLFIYILSRADEEQYE</sequence>
<proteinExistence type="predicted"/>
<dbReference type="GO" id="GO:0016874">
    <property type="term" value="F:ligase activity"/>
    <property type="evidence" value="ECO:0007669"/>
    <property type="project" value="UniProtKB-KW"/>
</dbReference>
<keyword evidence="1" id="KW-1133">Transmembrane helix</keyword>
<name>A0A4T2GX90_STRSU</name>
<dbReference type="RefSeq" id="WP_136670817.1">
    <property type="nucleotide sequence ID" value="NZ_JAGFUY010000023.1"/>
</dbReference>
<feature type="transmembrane region" description="Helical" evidence="1">
    <location>
        <begin position="210"/>
        <end position="238"/>
    </location>
</feature>
<keyword evidence="2" id="KW-0436">Ligase</keyword>
<feature type="transmembrane region" description="Helical" evidence="1">
    <location>
        <begin position="326"/>
        <end position="347"/>
    </location>
</feature>
<dbReference type="AlphaFoldDB" id="A0A4T2GX90"/>
<protein>
    <submittedName>
        <fullName evidence="2">O-antigen ligase family protein</fullName>
    </submittedName>
</protein>
<feature type="transmembrane region" description="Helical" evidence="1">
    <location>
        <begin position="359"/>
        <end position="389"/>
    </location>
</feature>
<organism evidence="2 3">
    <name type="scientific">Streptococcus suis</name>
    <dbReference type="NCBI Taxonomy" id="1307"/>
    <lineage>
        <taxon>Bacteria</taxon>
        <taxon>Bacillati</taxon>
        <taxon>Bacillota</taxon>
        <taxon>Bacilli</taxon>
        <taxon>Lactobacillales</taxon>
        <taxon>Streptococcaceae</taxon>
        <taxon>Streptococcus</taxon>
    </lineage>
</organism>
<evidence type="ECO:0000256" key="1">
    <source>
        <dbReference type="SAM" id="Phobius"/>
    </source>
</evidence>
<keyword evidence="1" id="KW-0472">Membrane</keyword>
<evidence type="ECO:0000313" key="2">
    <source>
        <dbReference type="EMBL" id="TII02441.1"/>
    </source>
</evidence>
<keyword evidence="1" id="KW-0812">Transmembrane</keyword>
<feature type="transmembrane region" description="Helical" evidence="1">
    <location>
        <begin position="253"/>
        <end position="272"/>
    </location>
</feature>
<feature type="transmembrane region" description="Helical" evidence="1">
    <location>
        <begin position="12"/>
        <end position="42"/>
    </location>
</feature>
<feature type="transmembrane region" description="Helical" evidence="1">
    <location>
        <begin position="97"/>
        <end position="113"/>
    </location>
</feature>
<reference evidence="2 3" key="1">
    <citation type="submission" date="2019-04" db="EMBL/GenBank/DDBJ databases">
        <title>Genome analysis of Streptococcus suis strain WUSS286.</title>
        <authorList>
            <person name="Chen H."/>
            <person name="Gao X."/>
            <person name="Wu Z."/>
        </authorList>
    </citation>
    <scope>NUCLEOTIDE SEQUENCE [LARGE SCALE GENOMIC DNA]</scope>
    <source>
        <strain evidence="2 3">WUSS286</strain>
    </source>
</reference>
<feature type="transmembrane region" description="Helical" evidence="1">
    <location>
        <begin position="62"/>
        <end position="85"/>
    </location>
</feature>
<comment type="caution">
    <text evidence="2">The sequence shown here is derived from an EMBL/GenBank/DDBJ whole genome shotgun (WGS) entry which is preliminary data.</text>
</comment>
<accession>A0A4T2GX90</accession>
<feature type="transmembrane region" description="Helical" evidence="1">
    <location>
        <begin position="125"/>
        <end position="143"/>
    </location>
</feature>
<gene>
    <name evidence="2" type="ORF">E8L09_07920</name>
</gene>